<comment type="caution">
    <text evidence="3">The sequence shown here is derived from an EMBL/GenBank/DDBJ whole genome shotgun (WGS) entry which is preliminary data.</text>
</comment>
<dbReference type="InterPro" id="IPR011604">
    <property type="entry name" value="PDDEXK-like_dom_sf"/>
</dbReference>
<dbReference type="GO" id="GO:0008270">
    <property type="term" value="F:zinc ion binding"/>
    <property type="evidence" value="ECO:0007669"/>
    <property type="project" value="UniProtKB-KW"/>
</dbReference>
<dbReference type="InterPro" id="IPR019080">
    <property type="entry name" value="YqaJ_viral_recombinase"/>
</dbReference>
<dbReference type="AlphaFoldDB" id="A0A8B6GQM3"/>
<dbReference type="Proteomes" id="UP000596742">
    <property type="component" value="Unassembled WGS sequence"/>
</dbReference>
<feature type="domain" description="SWIM-type" evidence="2">
    <location>
        <begin position="70"/>
        <end position="109"/>
    </location>
</feature>
<keyword evidence="1" id="KW-0863">Zinc-finger</keyword>
<evidence type="ECO:0000313" key="4">
    <source>
        <dbReference type="Proteomes" id="UP000596742"/>
    </source>
</evidence>
<sequence length="400" mass="45348">MADILQLQDVPDDFSASYLVYLPTLRQKQRATAFVKDSYVKSVSIFRAGNERIAIKSNVYRSQRKSEDPHTINLDVNETTRKLEDAHCSCKAGISGKCAHVLTVVMMIEQWKILGYKAVPSQPSSTSLPQQWDKPRGPKIKAEPVSQMIISRPMNLTRKRKPKPLMTPIFQPREENSDICGDIVFPKPLPQCIDMSAMDQMKTEWIASNITKTEAITIEKETRKQSNSTAWFQHRENRITASNFGAVMLRKKDINDKFLKNTFKRKQFTSLATSYGTSNETIAKQMYIKQSGNHIHDIGLVVQPDLPFIGSTPDAVVCDKTETGIIEIKCPYSVRNMTLKEACDERADFFLKPNASGDSFTLIQDHKHWFQVQGQLLTTGAPFCDFVTYTKQDIGIERPS</sequence>
<proteinExistence type="predicted"/>
<dbReference type="SUPFAM" id="SSF52980">
    <property type="entry name" value="Restriction endonuclease-like"/>
    <property type="match status" value="1"/>
</dbReference>
<dbReference type="PROSITE" id="PS50966">
    <property type="entry name" value="ZF_SWIM"/>
    <property type="match status" value="1"/>
</dbReference>
<organism evidence="3 4">
    <name type="scientific">Mytilus galloprovincialis</name>
    <name type="common">Mediterranean mussel</name>
    <dbReference type="NCBI Taxonomy" id="29158"/>
    <lineage>
        <taxon>Eukaryota</taxon>
        <taxon>Metazoa</taxon>
        <taxon>Spiralia</taxon>
        <taxon>Lophotrochozoa</taxon>
        <taxon>Mollusca</taxon>
        <taxon>Bivalvia</taxon>
        <taxon>Autobranchia</taxon>
        <taxon>Pteriomorphia</taxon>
        <taxon>Mytilida</taxon>
        <taxon>Mytiloidea</taxon>
        <taxon>Mytilidae</taxon>
        <taxon>Mytilinae</taxon>
        <taxon>Mytilus</taxon>
    </lineage>
</organism>
<reference evidence="3" key="1">
    <citation type="submission" date="2018-11" db="EMBL/GenBank/DDBJ databases">
        <authorList>
            <person name="Alioto T."/>
            <person name="Alioto T."/>
        </authorList>
    </citation>
    <scope>NUCLEOTIDE SEQUENCE</scope>
</reference>
<dbReference type="CDD" id="cd22343">
    <property type="entry name" value="PDDEXK_lambda_exonuclease-like"/>
    <property type="match status" value="1"/>
</dbReference>
<protein>
    <recommendedName>
        <fullName evidence="2">SWIM-type domain-containing protein</fullName>
    </recommendedName>
</protein>
<evidence type="ECO:0000313" key="3">
    <source>
        <dbReference type="EMBL" id="VDI67901.1"/>
    </source>
</evidence>
<dbReference type="Pfam" id="PF09588">
    <property type="entry name" value="YqaJ"/>
    <property type="match status" value="1"/>
</dbReference>
<gene>
    <name evidence="3" type="ORF">MGAL_10B006818</name>
</gene>
<evidence type="ECO:0000259" key="2">
    <source>
        <dbReference type="PROSITE" id="PS50966"/>
    </source>
</evidence>
<name>A0A8B6GQM3_MYTGA</name>
<dbReference type="InterPro" id="IPR007527">
    <property type="entry name" value="Znf_SWIM"/>
</dbReference>
<evidence type="ECO:0000256" key="1">
    <source>
        <dbReference type="PROSITE-ProRule" id="PRU00325"/>
    </source>
</evidence>
<dbReference type="Gene3D" id="3.90.320.10">
    <property type="match status" value="1"/>
</dbReference>
<keyword evidence="1" id="KW-0862">Zinc</keyword>
<dbReference type="PANTHER" id="PTHR47526">
    <property type="entry name" value="ATP-DEPENDENT DNA HELICASE"/>
    <property type="match status" value="1"/>
</dbReference>
<keyword evidence="4" id="KW-1185">Reference proteome</keyword>
<dbReference type="OrthoDB" id="6134881at2759"/>
<dbReference type="InterPro" id="IPR011335">
    <property type="entry name" value="Restrct_endonuc-II-like"/>
</dbReference>
<dbReference type="GO" id="GO:0006281">
    <property type="term" value="P:DNA repair"/>
    <property type="evidence" value="ECO:0007669"/>
    <property type="project" value="UniProtKB-ARBA"/>
</dbReference>
<dbReference type="EMBL" id="UYJE01008849">
    <property type="protein sequence ID" value="VDI67901.1"/>
    <property type="molecule type" value="Genomic_DNA"/>
</dbReference>
<accession>A0A8B6GQM3</accession>
<keyword evidence="1" id="KW-0479">Metal-binding</keyword>